<organism evidence="1 2">
    <name type="scientific">Mesomycoplasma lagogenitalium</name>
    <dbReference type="NCBI Taxonomy" id="171286"/>
    <lineage>
        <taxon>Bacteria</taxon>
        <taxon>Bacillati</taxon>
        <taxon>Mycoplasmatota</taxon>
        <taxon>Mycoplasmoidales</taxon>
        <taxon>Metamycoplasmataceae</taxon>
        <taxon>Mesomycoplasma</taxon>
    </lineage>
</organism>
<keyword evidence="2" id="KW-1185">Reference proteome</keyword>
<gene>
    <name evidence="1" type="ORF">QEG99_02675</name>
</gene>
<dbReference type="EMBL" id="CP122979">
    <property type="protein sequence ID" value="WGI36360.1"/>
    <property type="molecule type" value="Genomic_DNA"/>
</dbReference>
<reference evidence="1" key="1">
    <citation type="submission" date="2023-04" db="EMBL/GenBank/DDBJ databases">
        <title>Completed genome of Mycoplasma lagogenitalium type strain 12MS.</title>
        <authorList>
            <person name="Spergser J."/>
        </authorList>
    </citation>
    <scope>NUCLEOTIDE SEQUENCE</scope>
    <source>
        <strain evidence="1">12MS</strain>
    </source>
</reference>
<evidence type="ECO:0000313" key="2">
    <source>
        <dbReference type="Proteomes" id="UP001179842"/>
    </source>
</evidence>
<accession>A0ABY8LUI4</accession>
<dbReference type="Proteomes" id="UP001179842">
    <property type="component" value="Chromosome"/>
</dbReference>
<sequence>MNLLDRILRQNDKTGLPSREEILNMNSDQLDNWYKKMVSLYCF</sequence>
<dbReference type="RefSeq" id="WP_280101661.1">
    <property type="nucleotide sequence ID" value="NZ_CP122979.1"/>
</dbReference>
<name>A0ABY8LUI4_9BACT</name>
<proteinExistence type="predicted"/>
<evidence type="ECO:0000313" key="1">
    <source>
        <dbReference type="EMBL" id="WGI36360.1"/>
    </source>
</evidence>
<protein>
    <submittedName>
        <fullName evidence="1">Uncharacterized protein</fullName>
    </submittedName>
</protein>